<accession>A0A8J3YXJ8</accession>
<organism evidence="3 4">
    <name type="scientific">Virgisporangium aliadipatigenens</name>
    <dbReference type="NCBI Taxonomy" id="741659"/>
    <lineage>
        <taxon>Bacteria</taxon>
        <taxon>Bacillati</taxon>
        <taxon>Actinomycetota</taxon>
        <taxon>Actinomycetes</taxon>
        <taxon>Micromonosporales</taxon>
        <taxon>Micromonosporaceae</taxon>
        <taxon>Virgisporangium</taxon>
    </lineage>
</organism>
<feature type="signal peptide" evidence="2">
    <location>
        <begin position="1"/>
        <end position="28"/>
    </location>
</feature>
<dbReference type="Proteomes" id="UP000619260">
    <property type="component" value="Unassembled WGS sequence"/>
</dbReference>
<evidence type="ECO:0000313" key="4">
    <source>
        <dbReference type="Proteomes" id="UP000619260"/>
    </source>
</evidence>
<evidence type="ECO:0000256" key="1">
    <source>
        <dbReference type="SAM" id="MobiDB-lite"/>
    </source>
</evidence>
<dbReference type="EMBL" id="BOPF01000051">
    <property type="protein sequence ID" value="GIJ51615.1"/>
    <property type="molecule type" value="Genomic_DNA"/>
</dbReference>
<evidence type="ECO:0000256" key="2">
    <source>
        <dbReference type="SAM" id="SignalP"/>
    </source>
</evidence>
<reference evidence="3" key="1">
    <citation type="submission" date="2021-01" db="EMBL/GenBank/DDBJ databases">
        <title>Whole genome shotgun sequence of Virgisporangium aliadipatigenens NBRC 105644.</title>
        <authorList>
            <person name="Komaki H."/>
            <person name="Tamura T."/>
        </authorList>
    </citation>
    <scope>NUCLEOTIDE SEQUENCE</scope>
    <source>
        <strain evidence="3">NBRC 105644</strain>
    </source>
</reference>
<keyword evidence="4" id="KW-1185">Reference proteome</keyword>
<dbReference type="RefSeq" id="WP_203905010.1">
    <property type="nucleotide sequence ID" value="NZ_BOPF01000051.1"/>
</dbReference>
<gene>
    <name evidence="3" type="ORF">Val02_85010</name>
</gene>
<keyword evidence="2" id="KW-0732">Signal</keyword>
<name>A0A8J3YXJ8_9ACTN</name>
<protein>
    <submittedName>
        <fullName evidence="3">Uncharacterized protein</fullName>
    </submittedName>
</protein>
<sequence>MNKWVRRAVGTVGIAGGMLLLGAGAAQADDATTQGSQPLHGLVEEFFDPTNNLGMGGGISGAGVSVDTPGQQTTAGSFAGRAPVQQTRNNGELGAALHAPDASGKPRAVFAGGKPPNVAPMIPTGLPVESAEADPARTLVGAPPQLPDGNSLGTPLDGNGLPPMDPFATGIPTTGALPTAGLPLVGESTRRPSPRPLPATEDAKAFPGTQFAFDDTASRWAETALDMVGSATTFEAPARDESLPVGVTPGQTPTVPLVDDLTAGRLPVRGNVNTLPNTPPIPLGEHTMNSAAERYVPRHALPESGPVQTGSLPMVDSMLRNSGAAKHRAKPSPNGPKVVRADSKPWNVPGPADLLR</sequence>
<feature type="region of interest" description="Disordered" evidence="1">
    <location>
        <begin position="302"/>
        <end position="356"/>
    </location>
</feature>
<dbReference type="AlphaFoldDB" id="A0A8J3YXJ8"/>
<comment type="caution">
    <text evidence="3">The sequence shown here is derived from an EMBL/GenBank/DDBJ whole genome shotgun (WGS) entry which is preliminary data.</text>
</comment>
<proteinExistence type="predicted"/>
<feature type="chain" id="PRO_5035229140" evidence="2">
    <location>
        <begin position="29"/>
        <end position="356"/>
    </location>
</feature>
<evidence type="ECO:0000313" key="3">
    <source>
        <dbReference type="EMBL" id="GIJ51615.1"/>
    </source>
</evidence>